<feature type="compositionally biased region" description="Low complexity" evidence="1">
    <location>
        <begin position="32"/>
        <end position="45"/>
    </location>
</feature>
<evidence type="ECO:0000313" key="3">
    <source>
        <dbReference type="Proteomes" id="UP000223968"/>
    </source>
</evidence>
<comment type="caution">
    <text evidence="2">The sequence shown here is derived from an EMBL/GenBank/DDBJ whole genome shotgun (WGS) entry which is preliminary data.</text>
</comment>
<gene>
    <name evidence="2" type="ORF">AJ79_03263</name>
</gene>
<dbReference type="EMBL" id="PDNB01000038">
    <property type="protein sequence ID" value="PGH14145.1"/>
    <property type="molecule type" value="Genomic_DNA"/>
</dbReference>
<keyword evidence="3" id="KW-1185">Reference proteome</keyword>
<feature type="region of interest" description="Disordered" evidence="1">
    <location>
        <begin position="186"/>
        <end position="247"/>
    </location>
</feature>
<sequence>MDYLSNFRQSFTSLLTPRKSPLEQSQPQSNLPTPITTSTFSTSTIQPHTQSCEHTLQRRSMSPASKTQGWLSSASSSQHGRSVGQSKEALEKKLGKLGRSSPVKMGAMETPRESIGNFWQLPTPLTDGLKRKLGFARNYGCADSQLADNADYLDGDTLMVNEVTPAKRRRVTGDYGRTAAREVTGQVDEEGNTLEGNTLVADDAKSYAGSGSETEAEDSEMVDEESNFSDDAGVDERLSSDTSEADEEMVMIPPPICRASRGSRTPYNADDVYRPSPKIVDKNLAKGIVRGDEDSELSEDELVWKRHTLRKNDRKEVAFDFSMEKAKRWADAVKLPNGHWAEAEQDLFFRLAMRGFEPLVPSNWQLDFNTLPESLFSHPGGNAPFIDSAKGQEFRAIKALSDLFDLGNQVRDRQFVRLRPEPVIHRTINRYIRWALHDSNLLNRPNVIPVHAVYSLKPAESTRHAVQTLNRRLVTLGNRYREAWRLMPSIEASFTETSNRCSDNNNEAGQCSNSYASRSFPVLTGFLVCGPIVAVLTLDSDPKVHPVLDLNTPGKFISQFDFAEFGQDVWNAFAVAIAVIRMRKTMIQLEAEGREEPMWMIGDRKDSTDQDF</sequence>
<feature type="compositionally biased region" description="Acidic residues" evidence="1">
    <location>
        <begin position="214"/>
        <end position="228"/>
    </location>
</feature>
<feature type="compositionally biased region" description="Polar residues" evidence="1">
    <location>
        <begin position="46"/>
        <end position="85"/>
    </location>
</feature>
<protein>
    <submittedName>
        <fullName evidence="2">Uncharacterized protein</fullName>
    </submittedName>
</protein>
<proteinExistence type="predicted"/>
<feature type="compositionally biased region" description="Polar residues" evidence="1">
    <location>
        <begin position="22"/>
        <end position="31"/>
    </location>
</feature>
<feature type="region of interest" description="Disordered" evidence="1">
    <location>
        <begin position="14"/>
        <end position="94"/>
    </location>
</feature>
<evidence type="ECO:0000256" key="1">
    <source>
        <dbReference type="SAM" id="MobiDB-lite"/>
    </source>
</evidence>
<dbReference type="AlphaFoldDB" id="A0A2B7XYX4"/>
<evidence type="ECO:0000313" key="2">
    <source>
        <dbReference type="EMBL" id="PGH14145.1"/>
    </source>
</evidence>
<dbReference type="OrthoDB" id="5286775at2759"/>
<name>A0A2B7XYX4_9EURO</name>
<reference evidence="2 3" key="1">
    <citation type="submission" date="2017-10" db="EMBL/GenBank/DDBJ databases">
        <title>Comparative genomics in systemic dimorphic fungi from Ajellomycetaceae.</title>
        <authorList>
            <person name="Munoz J.F."/>
            <person name="Mcewen J.G."/>
            <person name="Clay O.K."/>
            <person name="Cuomo C.A."/>
        </authorList>
    </citation>
    <scope>NUCLEOTIDE SEQUENCE [LARGE SCALE GENOMIC DNA]</scope>
    <source>
        <strain evidence="2 3">UAMH5409</strain>
    </source>
</reference>
<dbReference type="Proteomes" id="UP000223968">
    <property type="component" value="Unassembled WGS sequence"/>
</dbReference>
<accession>A0A2B7XYX4</accession>
<organism evidence="2 3">
    <name type="scientific">Helicocarpus griseus UAMH5409</name>
    <dbReference type="NCBI Taxonomy" id="1447875"/>
    <lineage>
        <taxon>Eukaryota</taxon>
        <taxon>Fungi</taxon>
        <taxon>Dikarya</taxon>
        <taxon>Ascomycota</taxon>
        <taxon>Pezizomycotina</taxon>
        <taxon>Eurotiomycetes</taxon>
        <taxon>Eurotiomycetidae</taxon>
        <taxon>Onygenales</taxon>
        <taxon>Ajellomycetaceae</taxon>
        <taxon>Helicocarpus</taxon>
    </lineage>
</organism>